<dbReference type="InterPro" id="IPR050832">
    <property type="entry name" value="Bact_Acetyltransf"/>
</dbReference>
<dbReference type="PANTHER" id="PTHR43877">
    <property type="entry name" value="AMINOALKYLPHOSPHONATE N-ACETYLTRANSFERASE-RELATED-RELATED"/>
    <property type="match status" value="1"/>
</dbReference>
<keyword evidence="5" id="KW-1185">Reference proteome</keyword>
<feature type="domain" description="N-acetyltransferase" evidence="3">
    <location>
        <begin position="10"/>
        <end position="156"/>
    </location>
</feature>
<dbReference type="PROSITE" id="PS51186">
    <property type="entry name" value="GNAT"/>
    <property type="match status" value="1"/>
</dbReference>
<keyword evidence="1" id="KW-0808">Transferase</keyword>
<protein>
    <submittedName>
        <fullName evidence="4">GNAT family N-acetyltransferase</fullName>
    </submittedName>
</protein>
<name>A0ABV6ZTP9_9PROT</name>
<dbReference type="Gene3D" id="3.40.630.30">
    <property type="match status" value="1"/>
</dbReference>
<dbReference type="EMBL" id="JBHRSV010000001">
    <property type="protein sequence ID" value="MFC2924815.1"/>
    <property type="molecule type" value="Genomic_DNA"/>
</dbReference>
<proteinExistence type="predicted"/>
<reference evidence="5" key="1">
    <citation type="journal article" date="2019" name="Int. J. Syst. Evol. Microbiol.">
        <title>The Global Catalogue of Microorganisms (GCM) 10K type strain sequencing project: providing services to taxonomists for standard genome sequencing and annotation.</title>
        <authorList>
            <consortium name="The Broad Institute Genomics Platform"/>
            <consortium name="The Broad Institute Genome Sequencing Center for Infectious Disease"/>
            <person name="Wu L."/>
            <person name="Ma J."/>
        </authorList>
    </citation>
    <scope>NUCLEOTIDE SEQUENCE [LARGE SCALE GENOMIC DNA]</scope>
    <source>
        <strain evidence="5">KCTC 52487</strain>
    </source>
</reference>
<dbReference type="PANTHER" id="PTHR43877:SF2">
    <property type="entry name" value="AMINOALKYLPHOSPHONATE N-ACETYLTRANSFERASE-RELATED"/>
    <property type="match status" value="1"/>
</dbReference>
<accession>A0ABV6ZTP9</accession>
<gene>
    <name evidence="4" type="ORF">ACFOOR_01710</name>
</gene>
<dbReference type="Proteomes" id="UP001595379">
    <property type="component" value="Unassembled WGS sequence"/>
</dbReference>
<dbReference type="RefSeq" id="WP_343163478.1">
    <property type="nucleotide sequence ID" value="NZ_JBHRSV010000001.1"/>
</dbReference>
<evidence type="ECO:0000256" key="2">
    <source>
        <dbReference type="ARBA" id="ARBA00023315"/>
    </source>
</evidence>
<evidence type="ECO:0000259" key="3">
    <source>
        <dbReference type="PROSITE" id="PS51186"/>
    </source>
</evidence>
<comment type="caution">
    <text evidence="4">The sequence shown here is derived from an EMBL/GenBank/DDBJ whole genome shotgun (WGS) entry which is preliminary data.</text>
</comment>
<dbReference type="InterPro" id="IPR016181">
    <property type="entry name" value="Acyl_CoA_acyltransferase"/>
</dbReference>
<dbReference type="InterPro" id="IPR000182">
    <property type="entry name" value="GNAT_dom"/>
</dbReference>
<dbReference type="CDD" id="cd04301">
    <property type="entry name" value="NAT_SF"/>
    <property type="match status" value="1"/>
</dbReference>
<evidence type="ECO:0000256" key="1">
    <source>
        <dbReference type="ARBA" id="ARBA00022679"/>
    </source>
</evidence>
<dbReference type="SUPFAM" id="SSF55729">
    <property type="entry name" value="Acyl-CoA N-acyltransferases (Nat)"/>
    <property type="match status" value="1"/>
</dbReference>
<evidence type="ECO:0000313" key="5">
    <source>
        <dbReference type="Proteomes" id="UP001595379"/>
    </source>
</evidence>
<keyword evidence="2" id="KW-0012">Acyltransferase</keyword>
<dbReference type="Pfam" id="PF00583">
    <property type="entry name" value="Acetyltransf_1"/>
    <property type="match status" value="1"/>
</dbReference>
<organism evidence="4 5">
    <name type="scientific">Hyphobacterium vulgare</name>
    <dbReference type="NCBI Taxonomy" id="1736751"/>
    <lineage>
        <taxon>Bacteria</taxon>
        <taxon>Pseudomonadati</taxon>
        <taxon>Pseudomonadota</taxon>
        <taxon>Alphaproteobacteria</taxon>
        <taxon>Maricaulales</taxon>
        <taxon>Maricaulaceae</taxon>
        <taxon>Hyphobacterium</taxon>
    </lineage>
</organism>
<evidence type="ECO:0000313" key="4">
    <source>
        <dbReference type="EMBL" id="MFC2924815.1"/>
    </source>
</evidence>
<sequence length="160" mass="17482">MTEPVSIKAEDPRTADGARLIGALDAHLSALYDPQFNYFLDLDQLAQPDITFLVARNAAGEALGCVALREYADFAEIKRMYVDEAARGLGIAKALLKTAHDLALSKGFETVRLETGDRQTAAIGLYEQAGYRPCGCYGDYQPDSPHNHFFEIRLSPAATV</sequence>